<evidence type="ECO:0000313" key="3">
    <source>
        <dbReference type="Proteomes" id="UP001595829"/>
    </source>
</evidence>
<name>A0ABV9XM48_9ACTN</name>
<organism evidence="2 3">
    <name type="scientific">Streptomyces coeruleoprunus</name>
    <dbReference type="NCBI Taxonomy" id="285563"/>
    <lineage>
        <taxon>Bacteria</taxon>
        <taxon>Bacillati</taxon>
        <taxon>Actinomycetota</taxon>
        <taxon>Actinomycetes</taxon>
        <taxon>Kitasatosporales</taxon>
        <taxon>Streptomycetaceae</taxon>
        <taxon>Streptomyces</taxon>
    </lineage>
</organism>
<dbReference type="EMBL" id="JBHSJD010000016">
    <property type="protein sequence ID" value="MFC5024592.1"/>
    <property type="molecule type" value="Genomic_DNA"/>
</dbReference>
<feature type="chain" id="PRO_5045574226" description="Peptidase inhibitor family I36" evidence="1">
    <location>
        <begin position="25"/>
        <end position="149"/>
    </location>
</feature>
<protein>
    <recommendedName>
        <fullName evidence="4">Peptidase inhibitor family I36</fullName>
    </recommendedName>
</protein>
<reference evidence="3" key="1">
    <citation type="journal article" date="2019" name="Int. J. Syst. Evol. Microbiol.">
        <title>The Global Catalogue of Microorganisms (GCM) 10K type strain sequencing project: providing services to taxonomists for standard genome sequencing and annotation.</title>
        <authorList>
            <consortium name="The Broad Institute Genomics Platform"/>
            <consortium name="The Broad Institute Genome Sequencing Center for Infectious Disease"/>
            <person name="Wu L."/>
            <person name="Ma J."/>
        </authorList>
    </citation>
    <scope>NUCLEOTIDE SEQUENCE [LARGE SCALE GENOMIC DNA]</scope>
    <source>
        <strain evidence="3">CGMCC 4.1648</strain>
    </source>
</reference>
<comment type="caution">
    <text evidence="2">The sequence shown here is derived from an EMBL/GenBank/DDBJ whole genome shotgun (WGS) entry which is preliminary data.</text>
</comment>
<evidence type="ECO:0008006" key="4">
    <source>
        <dbReference type="Google" id="ProtNLM"/>
    </source>
</evidence>
<accession>A0ABV9XM48</accession>
<dbReference type="PROSITE" id="PS51318">
    <property type="entry name" value="TAT"/>
    <property type="match status" value="1"/>
</dbReference>
<dbReference type="Proteomes" id="UP001595829">
    <property type="component" value="Unassembled WGS sequence"/>
</dbReference>
<evidence type="ECO:0000256" key="1">
    <source>
        <dbReference type="SAM" id="SignalP"/>
    </source>
</evidence>
<dbReference type="InterPro" id="IPR006311">
    <property type="entry name" value="TAT_signal"/>
</dbReference>
<sequence length="149" mass="15810">MKTIRRVLHAGAAAVLLAAGLTLAGPAPTASAAAAGSDPGACVANGRTSAYGPQYVCGLWRGNVPVYSWPYANEPVVGYLYEGGRANWFTGQCRSYNNNLTPAYFHLGGYYNSWWAYTMADNGKWGWVNLVYFAGGDNDQASAVLPSAC</sequence>
<proteinExistence type="predicted"/>
<keyword evidence="3" id="KW-1185">Reference proteome</keyword>
<dbReference type="RefSeq" id="WP_345687712.1">
    <property type="nucleotide sequence ID" value="NZ_BAABIT010000001.1"/>
</dbReference>
<evidence type="ECO:0000313" key="2">
    <source>
        <dbReference type="EMBL" id="MFC5024592.1"/>
    </source>
</evidence>
<feature type="signal peptide" evidence="1">
    <location>
        <begin position="1"/>
        <end position="24"/>
    </location>
</feature>
<keyword evidence="1" id="KW-0732">Signal</keyword>
<gene>
    <name evidence="2" type="ORF">ACFPM3_20930</name>
</gene>